<gene>
    <name evidence="1" type="ORF">EV182_007549</name>
</gene>
<protein>
    <submittedName>
        <fullName evidence="1">Uncharacterized protein</fullName>
    </submittedName>
</protein>
<name>A0ACC1HJZ2_9FUNG</name>
<evidence type="ECO:0000313" key="2">
    <source>
        <dbReference type="Proteomes" id="UP001145114"/>
    </source>
</evidence>
<keyword evidence="2" id="KW-1185">Reference proteome</keyword>
<reference evidence="1" key="1">
    <citation type="submission" date="2022-06" db="EMBL/GenBank/DDBJ databases">
        <title>Phylogenomic reconstructions and comparative analyses of Kickxellomycotina fungi.</title>
        <authorList>
            <person name="Reynolds N.K."/>
            <person name="Stajich J.E."/>
            <person name="Barry K."/>
            <person name="Grigoriev I.V."/>
            <person name="Crous P."/>
            <person name="Smith M.E."/>
        </authorList>
    </citation>
    <scope>NUCLEOTIDE SEQUENCE</scope>
    <source>
        <strain evidence="1">RSA 2271</strain>
    </source>
</reference>
<dbReference type="EMBL" id="JAMZIH010003537">
    <property type="protein sequence ID" value="KAJ1676762.1"/>
    <property type="molecule type" value="Genomic_DNA"/>
</dbReference>
<evidence type="ECO:0000313" key="1">
    <source>
        <dbReference type="EMBL" id="KAJ1676762.1"/>
    </source>
</evidence>
<sequence length="263" mass="27092">MQLHQVCGELCIAVASVSNPKIFGDVVSGIRRIRSDVLARIASSVDTDSQNGQESVEGSEEPASSKEHTNDNFDQASTSIAQSLAVNKGHGNPNNSNGSGSIPPTIPEEQQPFPEDTAATASREQTRYATGSSATVTAATVSSSVGMASPQAVTSIAAAATSQGQFASYGQSSKSTPSLVPTPQSLPSVPTSVTTSAAIIGTSPSSHSLQNIQPTVLPKKSKARTRKNQAIASTVQKQQQQQQKRQAAKSSLNTATIDATASA</sequence>
<feature type="non-terminal residue" evidence="1">
    <location>
        <position position="263"/>
    </location>
</feature>
<dbReference type="Proteomes" id="UP001145114">
    <property type="component" value="Unassembled WGS sequence"/>
</dbReference>
<proteinExistence type="predicted"/>
<accession>A0ACC1HJZ2</accession>
<organism evidence="1 2">
    <name type="scientific">Spiromyces aspiralis</name>
    <dbReference type="NCBI Taxonomy" id="68401"/>
    <lineage>
        <taxon>Eukaryota</taxon>
        <taxon>Fungi</taxon>
        <taxon>Fungi incertae sedis</taxon>
        <taxon>Zoopagomycota</taxon>
        <taxon>Kickxellomycotina</taxon>
        <taxon>Kickxellomycetes</taxon>
        <taxon>Kickxellales</taxon>
        <taxon>Kickxellaceae</taxon>
        <taxon>Spiromyces</taxon>
    </lineage>
</organism>
<comment type="caution">
    <text evidence="1">The sequence shown here is derived from an EMBL/GenBank/DDBJ whole genome shotgun (WGS) entry which is preliminary data.</text>
</comment>